<feature type="non-terminal residue" evidence="1">
    <location>
        <position position="1"/>
    </location>
</feature>
<accession>A0A9X9LTI3</accession>
<evidence type="ECO:0000313" key="2">
    <source>
        <dbReference type="Proteomes" id="UP000269945"/>
    </source>
</evidence>
<dbReference type="EMBL" id="CYRY02016644">
    <property type="protein sequence ID" value="VCW90953.1"/>
    <property type="molecule type" value="Genomic_DNA"/>
</dbReference>
<name>A0A9X9LTI3_GULGU</name>
<gene>
    <name evidence="1" type="ORF">BN2614_LOCUS2</name>
</gene>
<comment type="caution">
    <text evidence="1">The sequence shown here is derived from an EMBL/GenBank/DDBJ whole genome shotgun (WGS) entry which is preliminary data.</text>
</comment>
<proteinExistence type="predicted"/>
<protein>
    <submittedName>
        <fullName evidence="1">Uncharacterized protein</fullName>
    </submittedName>
</protein>
<sequence>PLSTTSSSFSISYTVKNNTVPPALRDLLWCSLIQTFVASIHSFHRYFLCTELKRTQK</sequence>
<keyword evidence="2" id="KW-1185">Reference proteome</keyword>
<dbReference type="Proteomes" id="UP000269945">
    <property type="component" value="Unassembled WGS sequence"/>
</dbReference>
<dbReference type="AlphaFoldDB" id="A0A9X9LTI3"/>
<organism evidence="1 2">
    <name type="scientific">Gulo gulo</name>
    <name type="common">Wolverine</name>
    <name type="synonym">Gluton</name>
    <dbReference type="NCBI Taxonomy" id="48420"/>
    <lineage>
        <taxon>Eukaryota</taxon>
        <taxon>Metazoa</taxon>
        <taxon>Chordata</taxon>
        <taxon>Craniata</taxon>
        <taxon>Vertebrata</taxon>
        <taxon>Euteleostomi</taxon>
        <taxon>Mammalia</taxon>
        <taxon>Eutheria</taxon>
        <taxon>Laurasiatheria</taxon>
        <taxon>Carnivora</taxon>
        <taxon>Caniformia</taxon>
        <taxon>Musteloidea</taxon>
        <taxon>Mustelidae</taxon>
        <taxon>Guloninae</taxon>
        <taxon>Gulo</taxon>
    </lineage>
</organism>
<reference evidence="1 2" key="1">
    <citation type="submission" date="2018-10" db="EMBL/GenBank/DDBJ databases">
        <authorList>
            <person name="Ekblom R."/>
            <person name="Jareborg N."/>
        </authorList>
    </citation>
    <scope>NUCLEOTIDE SEQUENCE [LARGE SCALE GENOMIC DNA]</scope>
    <source>
        <tissue evidence="1">Muscle</tissue>
    </source>
</reference>
<evidence type="ECO:0000313" key="1">
    <source>
        <dbReference type="EMBL" id="VCW90953.1"/>
    </source>
</evidence>